<name>A0A382H4R7_9ZZZZ</name>
<evidence type="ECO:0000313" key="2">
    <source>
        <dbReference type="EMBL" id="SVB82278.1"/>
    </source>
</evidence>
<sequence length="96" mass="10315">MANNSEGHASVILMAFVLGAVTGAATAFLMAPSSGEEARRVLNEKARDGREKADVATKQGREFVRRQRDHLSTAVARGRDAYRRAQEGGDVAEDQG</sequence>
<gene>
    <name evidence="2" type="ORF">METZ01_LOCUS235132</name>
</gene>
<keyword evidence="1" id="KW-1133">Transmembrane helix</keyword>
<evidence type="ECO:0008006" key="3">
    <source>
        <dbReference type="Google" id="ProtNLM"/>
    </source>
</evidence>
<proteinExistence type="predicted"/>
<reference evidence="2" key="1">
    <citation type="submission" date="2018-05" db="EMBL/GenBank/DDBJ databases">
        <authorList>
            <person name="Lanie J.A."/>
            <person name="Ng W.-L."/>
            <person name="Kazmierczak K.M."/>
            <person name="Andrzejewski T.M."/>
            <person name="Davidsen T.M."/>
            <person name="Wayne K.J."/>
            <person name="Tettelin H."/>
            <person name="Glass J.I."/>
            <person name="Rusch D."/>
            <person name="Podicherti R."/>
            <person name="Tsui H.-C.T."/>
            <person name="Winkler M.E."/>
        </authorList>
    </citation>
    <scope>NUCLEOTIDE SEQUENCE</scope>
</reference>
<dbReference type="InterPro" id="IPR024623">
    <property type="entry name" value="YtxH"/>
</dbReference>
<dbReference type="AlphaFoldDB" id="A0A382H4R7"/>
<organism evidence="2">
    <name type="scientific">marine metagenome</name>
    <dbReference type="NCBI Taxonomy" id="408172"/>
    <lineage>
        <taxon>unclassified sequences</taxon>
        <taxon>metagenomes</taxon>
        <taxon>ecological metagenomes</taxon>
    </lineage>
</organism>
<dbReference type="EMBL" id="UINC01059169">
    <property type="protein sequence ID" value="SVB82278.1"/>
    <property type="molecule type" value="Genomic_DNA"/>
</dbReference>
<feature type="transmembrane region" description="Helical" evidence="1">
    <location>
        <begin position="12"/>
        <end position="31"/>
    </location>
</feature>
<protein>
    <recommendedName>
        <fullName evidence="3">YtxH domain-containing protein</fullName>
    </recommendedName>
</protein>
<dbReference type="Pfam" id="PF12732">
    <property type="entry name" value="YtxH"/>
    <property type="match status" value="1"/>
</dbReference>
<keyword evidence="1" id="KW-0812">Transmembrane</keyword>
<keyword evidence="1" id="KW-0472">Membrane</keyword>
<evidence type="ECO:0000256" key="1">
    <source>
        <dbReference type="SAM" id="Phobius"/>
    </source>
</evidence>
<accession>A0A382H4R7</accession>